<dbReference type="VEuPathDB" id="FungiDB:PC110_g10575"/>
<evidence type="ECO:0000313" key="2">
    <source>
        <dbReference type="Proteomes" id="UP000774804"/>
    </source>
</evidence>
<reference evidence="1" key="1">
    <citation type="submission" date="2018-10" db="EMBL/GenBank/DDBJ databases">
        <title>Effector identification in a new, highly contiguous assembly of the strawberry crown rot pathogen Phytophthora cactorum.</title>
        <authorList>
            <person name="Armitage A.D."/>
            <person name="Nellist C.F."/>
            <person name="Bates H."/>
            <person name="Vickerstaff R.J."/>
            <person name="Harrison R.J."/>
        </authorList>
    </citation>
    <scope>NUCLEOTIDE SEQUENCE</scope>
    <source>
        <strain evidence="1">4032</strain>
    </source>
</reference>
<accession>A0A8T1BDK0</accession>
<dbReference type="InterPro" id="IPR053164">
    <property type="entry name" value="IS1016-like_transposase"/>
</dbReference>
<dbReference type="PANTHER" id="PTHR47163">
    <property type="entry name" value="DDE_TNP_IS1595 DOMAIN-CONTAINING PROTEIN"/>
    <property type="match status" value="1"/>
</dbReference>
<dbReference type="Proteomes" id="UP000774804">
    <property type="component" value="Unassembled WGS sequence"/>
</dbReference>
<sequence length="222" mass="25010">MSKAAAAPCLILPRPVDVHVARGLRHTTFAGVIDITSSASETLKWCMSVHLVPSSLLCPKCAKDMSLDVQRERWRCARVSCRTERSVRTGSFFGKSKLPLRKLVRLICHWEARTPVTKVAEMVGINEQAALQRGRAYRTTNRWFGILTYDDRTKPTLSILIKKHIKAANDCSTTIMSDRFVSYVSANTHLLRGMNFKHLWVNHSETYMDPVTGAHTNRVEGA</sequence>
<gene>
    <name evidence="1" type="ORF">PC115_g15875</name>
</gene>
<evidence type="ECO:0008006" key="3">
    <source>
        <dbReference type="Google" id="ProtNLM"/>
    </source>
</evidence>
<evidence type="ECO:0000313" key="1">
    <source>
        <dbReference type="EMBL" id="KAG2901396.1"/>
    </source>
</evidence>
<proteinExistence type="predicted"/>
<comment type="caution">
    <text evidence="1">The sequence shown here is derived from an EMBL/GenBank/DDBJ whole genome shotgun (WGS) entry which is preliminary data.</text>
</comment>
<dbReference type="EMBL" id="RCMI01000667">
    <property type="protein sequence ID" value="KAG2901396.1"/>
    <property type="molecule type" value="Genomic_DNA"/>
</dbReference>
<dbReference type="AlphaFoldDB" id="A0A8T1BDK0"/>
<dbReference type="PANTHER" id="PTHR47163:SF2">
    <property type="entry name" value="SI:DKEY-17M8.2"/>
    <property type="match status" value="1"/>
</dbReference>
<protein>
    <recommendedName>
        <fullName evidence="3">ISXO2-like transposase domain-containing protein</fullName>
    </recommendedName>
</protein>
<name>A0A8T1BDK0_9STRA</name>
<organism evidence="1 2">
    <name type="scientific">Phytophthora cactorum</name>
    <dbReference type="NCBI Taxonomy" id="29920"/>
    <lineage>
        <taxon>Eukaryota</taxon>
        <taxon>Sar</taxon>
        <taxon>Stramenopiles</taxon>
        <taxon>Oomycota</taxon>
        <taxon>Peronosporomycetes</taxon>
        <taxon>Peronosporales</taxon>
        <taxon>Peronosporaceae</taxon>
        <taxon>Phytophthora</taxon>
    </lineage>
</organism>